<proteinExistence type="predicted"/>
<dbReference type="Pfam" id="PF14129">
    <property type="entry name" value="DUF4296"/>
    <property type="match status" value="1"/>
</dbReference>
<name>A0A2I0R002_9FLAO</name>
<keyword evidence="3" id="KW-1185">Reference proteome</keyword>
<evidence type="ECO:0000313" key="2">
    <source>
        <dbReference type="EMBL" id="PKR79916.1"/>
    </source>
</evidence>
<sequence length="118" mass="13574">MKRIRLALFISGGILLSNCSYQLESNQPPSDLIPKDSFKLILTDIMIVESFYKSQHVNVADFSKVLPKAIQPIFEQYNIDSTRYVNSMNYYTTQQEVLKGIYEEIQDSITLNTVDLTK</sequence>
<dbReference type="Proteomes" id="UP000236654">
    <property type="component" value="Unassembled WGS sequence"/>
</dbReference>
<gene>
    <name evidence="2" type="ORF">CW751_12600</name>
</gene>
<evidence type="ECO:0000313" key="3">
    <source>
        <dbReference type="Proteomes" id="UP000236654"/>
    </source>
</evidence>
<feature type="domain" description="DUF4296" evidence="1">
    <location>
        <begin position="29"/>
        <end position="110"/>
    </location>
</feature>
<dbReference type="InterPro" id="IPR025381">
    <property type="entry name" value="DUF4296"/>
</dbReference>
<comment type="caution">
    <text evidence="2">The sequence shown here is derived from an EMBL/GenBank/DDBJ whole genome shotgun (WGS) entry which is preliminary data.</text>
</comment>
<dbReference type="OrthoDB" id="1525222at2"/>
<protein>
    <recommendedName>
        <fullName evidence="1">DUF4296 domain-containing protein</fullName>
    </recommendedName>
</protein>
<evidence type="ECO:0000259" key="1">
    <source>
        <dbReference type="Pfam" id="PF14129"/>
    </source>
</evidence>
<dbReference type="RefSeq" id="WP_101335386.1">
    <property type="nucleotide sequence ID" value="NZ_PJNI01000016.1"/>
</dbReference>
<accession>A0A2I0R002</accession>
<dbReference type="AlphaFoldDB" id="A0A2I0R002"/>
<dbReference type="EMBL" id="PJNI01000016">
    <property type="protein sequence ID" value="PKR79916.1"/>
    <property type="molecule type" value="Genomic_DNA"/>
</dbReference>
<reference evidence="2 3" key="1">
    <citation type="submission" date="2017-12" db="EMBL/GenBank/DDBJ databases">
        <title>The draft genome sequence of Brumimicrobium saltpan LHR20.</title>
        <authorList>
            <person name="Do Z.-J."/>
            <person name="Luo H.-R."/>
        </authorList>
    </citation>
    <scope>NUCLEOTIDE SEQUENCE [LARGE SCALE GENOMIC DNA]</scope>
    <source>
        <strain evidence="2 3">LHR20</strain>
    </source>
</reference>
<organism evidence="2 3">
    <name type="scientific">Brumimicrobium salinarum</name>
    <dbReference type="NCBI Taxonomy" id="2058658"/>
    <lineage>
        <taxon>Bacteria</taxon>
        <taxon>Pseudomonadati</taxon>
        <taxon>Bacteroidota</taxon>
        <taxon>Flavobacteriia</taxon>
        <taxon>Flavobacteriales</taxon>
        <taxon>Crocinitomicaceae</taxon>
        <taxon>Brumimicrobium</taxon>
    </lineage>
</organism>